<keyword evidence="1" id="KW-0472">Membrane</keyword>
<keyword evidence="1" id="KW-0812">Transmembrane</keyword>
<dbReference type="Proteomes" id="UP000006859">
    <property type="component" value="Chromosome"/>
</dbReference>
<evidence type="ECO:0000313" key="3">
    <source>
        <dbReference type="Proteomes" id="UP000006859"/>
    </source>
</evidence>
<dbReference type="EMBL" id="CP002038">
    <property type="protein sequence ID" value="ADM96968.1"/>
    <property type="molecule type" value="Genomic_DNA"/>
</dbReference>
<protein>
    <submittedName>
        <fullName evidence="2">Uncharacterized protein</fullName>
    </submittedName>
</protein>
<accession>E0SMM1</accession>
<keyword evidence="3" id="KW-1185">Reference proteome</keyword>
<gene>
    <name evidence="2" type="ordered locus">Dda3937_01194</name>
</gene>
<name>E0SMM1_DICD3</name>
<dbReference type="AlphaFoldDB" id="E0SMM1"/>
<dbReference type="HOGENOM" id="CLU_2408547_0_0_6"/>
<dbReference type="KEGG" id="ddd:Dda3937_01194"/>
<reference evidence="2 3" key="1">
    <citation type="journal article" date="2011" name="J. Bacteriol.">
        <title>Genome sequence of the plant-pathogenic bacterium Dickeya dadantii 3937.</title>
        <authorList>
            <person name="Glasner J.D."/>
            <person name="Yang C.H."/>
            <person name="Reverchon S."/>
            <person name="Hugouvieux-Cotte-Pattat N."/>
            <person name="Condemine G."/>
            <person name="Bohin J.P."/>
            <person name="Van Gijsegem F."/>
            <person name="Yang S."/>
            <person name="Franza T."/>
            <person name="Expert D."/>
            <person name="Plunkett G. III"/>
            <person name="San Francisco M.J."/>
            <person name="Charkowski A.O."/>
            <person name="Py B."/>
            <person name="Bell K."/>
            <person name="Rauscher L."/>
            <person name="Rodriguez-Palenzuela P."/>
            <person name="Toussaint A."/>
            <person name="Holeva M.C."/>
            <person name="He S.Y."/>
            <person name="Douet V."/>
            <person name="Boccara M."/>
            <person name="Blanco C."/>
            <person name="Toth I."/>
            <person name="Anderson B.D."/>
            <person name="Biehl B.S."/>
            <person name="Mau B."/>
            <person name="Flynn S.M."/>
            <person name="Barras F."/>
            <person name="Lindeberg M."/>
            <person name="Birch P.R."/>
            <person name="Tsuyumu S."/>
            <person name="Shi X."/>
            <person name="Hibbing M."/>
            <person name="Yap M.N."/>
            <person name="Carpentier M."/>
            <person name="Dassa E."/>
            <person name="Umehara M."/>
            <person name="Kim J.F."/>
            <person name="Rusch M."/>
            <person name="Soni P."/>
            <person name="Mayhew G.F."/>
            <person name="Fouts D.E."/>
            <person name="Gill S.R."/>
            <person name="Blattner F.R."/>
            <person name="Keen N.T."/>
            <person name="Perna N.T."/>
        </authorList>
    </citation>
    <scope>NUCLEOTIDE SEQUENCE [LARGE SCALE GENOMIC DNA]</scope>
    <source>
        <strain evidence="2 3">3937</strain>
    </source>
</reference>
<sequence>MKKARKAPDRRALIIDSGSPVAAPGLFLVAAFLYRRFISRIISLHYCRDSKKPLRLFIFFTASRLVIIHRLIPVTNEVNHGSSCIRVRYVPP</sequence>
<evidence type="ECO:0000313" key="2">
    <source>
        <dbReference type="EMBL" id="ADM96968.1"/>
    </source>
</evidence>
<dbReference type="STRING" id="198628.Dda3937_01194"/>
<evidence type="ECO:0000256" key="1">
    <source>
        <dbReference type="SAM" id="Phobius"/>
    </source>
</evidence>
<proteinExistence type="predicted"/>
<feature type="transmembrane region" description="Helical" evidence="1">
    <location>
        <begin position="12"/>
        <end position="34"/>
    </location>
</feature>
<organism evidence="2 3">
    <name type="scientific">Dickeya dadantii (strain 3937)</name>
    <name type="common">Erwinia chrysanthemi (strain 3937)</name>
    <dbReference type="NCBI Taxonomy" id="198628"/>
    <lineage>
        <taxon>Bacteria</taxon>
        <taxon>Pseudomonadati</taxon>
        <taxon>Pseudomonadota</taxon>
        <taxon>Gammaproteobacteria</taxon>
        <taxon>Enterobacterales</taxon>
        <taxon>Pectobacteriaceae</taxon>
        <taxon>Dickeya</taxon>
    </lineage>
</organism>
<keyword evidence="1" id="KW-1133">Transmembrane helix</keyword>